<accession>A0ABV6Z342</accession>
<protein>
    <submittedName>
        <fullName evidence="1">DUF4258 domain-containing protein</fullName>
    </submittedName>
</protein>
<name>A0ABV6Z342_UNCC1</name>
<dbReference type="Pfam" id="PF14076">
    <property type="entry name" value="DUF4258"/>
    <property type="match status" value="1"/>
</dbReference>
<reference evidence="1 2" key="1">
    <citation type="submission" date="2024-09" db="EMBL/GenBank/DDBJ databases">
        <title>Laminarin stimulates single cell rates of sulfate reduction while oxygen inhibits transcriptomic activity in coastal marine sediment.</title>
        <authorList>
            <person name="Lindsay M."/>
            <person name="Orcutt B."/>
            <person name="Emerson D."/>
            <person name="Stepanauskas R."/>
            <person name="D'Angelo T."/>
        </authorList>
    </citation>
    <scope>NUCLEOTIDE SEQUENCE [LARGE SCALE GENOMIC DNA]</scope>
    <source>
        <strain evidence="1">SAG AM-311-K15</strain>
    </source>
</reference>
<evidence type="ECO:0000313" key="2">
    <source>
        <dbReference type="Proteomes" id="UP001594351"/>
    </source>
</evidence>
<dbReference type="Proteomes" id="UP001594351">
    <property type="component" value="Unassembled WGS sequence"/>
</dbReference>
<keyword evidence="2" id="KW-1185">Reference proteome</keyword>
<gene>
    <name evidence="1" type="ORF">ACFL27_21990</name>
</gene>
<evidence type="ECO:0000313" key="1">
    <source>
        <dbReference type="EMBL" id="MFC1852879.1"/>
    </source>
</evidence>
<dbReference type="EMBL" id="JBHPBY010000382">
    <property type="protein sequence ID" value="MFC1852879.1"/>
    <property type="molecule type" value="Genomic_DNA"/>
</dbReference>
<comment type="caution">
    <text evidence="1">The sequence shown here is derived from an EMBL/GenBank/DDBJ whole genome shotgun (WGS) entry which is preliminary data.</text>
</comment>
<sequence>MHKKILDQIKDKVRNHEFIITNHAFEEMIADDLSVYDIELGILSGELIERQKNEFEWKYVIKGRTSSNEAVFVITKISITDKVIVVTVFLDW</sequence>
<organism evidence="1 2">
    <name type="scientific">candidate division CSSED10-310 bacterium</name>
    <dbReference type="NCBI Taxonomy" id="2855610"/>
    <lineage>
        <taxon>Bacteria</taxon>
        <taxon>Bacteria division CSSED10-310</taxon>
    </lineage>
</organism>
<dbReference type="InterPro" id="IPR025354">
    <property type="entry name" value="DUF4258"/>
</dbReference>
<proteinExistence type="predicted"/>